<reference evidence="1 2" key="1">
    <citation type="submission" date="2019-10" db="EMBL/GenBank/DDBJ databases">
        <title>Taxonomy of Antarctic Massilia spp.: description of Massilia rubra sp. nov., Massilia aquatica sp. nov., Massilia mucilaginosa sp. nov., Massilia frigida sp. nov. isolated from streams, lakes and regoliths.</title>
        <authorList>
            <person name="Holochova P."/>
            <person name="Sedlacek I."/>
            <person name="Kralova S."/>
            <person name="Maslanova I."/>
            <person name="Busse H.-J."/>
            <person name="Stankova E."/>
            <person name="Vrbovska V."/>
            <person name="Kovarovic V."/>
            <person name="Bartak M."/>
            <person name="Svec P."/>
            <person name="Pantucek R."/>
        </authorList>
    </citation>
    <scope>NUCLEOTIDE SEQUENCE [LARGE SCALE GENOMIC DNA]</scope>
    <source>
        <strain evidence="1 2">CCM 8733</strain>
    </source>
</reference>
<evidence type="ECO:0008006" key="3">
    <source>
        <dbReference type="Google" id="ProtNLM"/>
    </source>
</evidence>
<sequence length="416" mass="44467">MTNPLMLRQHATDVATNWWRRRQLIYAPGAGFDEIANLDGAIDAHLDGLREGGELAGQIVQSAYDKAVANRCHDVAADAFVVLALSFLRDDPAVMLEAMNRMRSRPGFADAVDGLFGWFDSAAAMRLVLDNLSNEDALCRSAALAAWHVHRRQAGEEAGASALVATAPDALALHAIGQAGQTRLIGIALTALAGTGPDDARHYAAARSALLLGDRKTALPALQACCTALTSWQGDAMKLVCAALPPGQLKPHLHGLDAHGGPAGLLVQAAGWSGDVAHIPWLLDKVADQQFAVLAGEAFVLITGLDLKANHMLTQAPALSGKAARAGPVPDGGLLRDWWQANGQRYEQGTPYLLGRPRTHAWLRHILATGEQAHRELAALHLALLEPGMPYFPVLASAAIQMRQLERLQGNNHERR</sequence>
<dbReference type="Proteomes" id="UP000609726">
    <property type="component" value="Unassembled WGS sequence"/>
</dbReference>
<gene>
    <name evidence="1" type="ORF">F2P45_15455</name>
</gene>
<dbReference type="EMBL" id="WHJH01000016">
    <property type="protein sequence ID" value="NHZ90404.1"/>
    <property type="molecule type" value="Genomic_DNA"/>
</dbReference>
<evidence type="ECO:0000313" key="2">
    <source>
        <dbReference type="Proteomes" id="UP000609726"/>
    </source>
</evidence>
<protein>
    <recommendedName>
        <fullName evidence="3">TIGR02270 family protein</fullName>
    </recommendedName>
</protein>
<evidence type="ECO:0000313" key="1">
    <source>
        <dbReference type="EMBL" id="NHZ90404.1"/>
    </source>
</evidence>
<comment type="caution">
    <text evidence="1">The sequence shown here is derived from an EMBL/GenBank/DDBJ whole genome shotgun (WGS) entry which is preliminary data.</text>
</comment>
<keyword evidence="2" id="KW-1185">Reference proteome</keyword>
<proteinExistence type="predicted"/>
<organism evidence="1 2">
    <name type="scientific">Massilia mucilaginosa</name>
    <dbReference type="NCBI Taxonomy" id="2609282"/>
    <lineage>
        <taxon>Bacteria</taxon>
        <taxon>Pseudomonadati</taxon>
        <taxon>Pseudomonadota</taxon>
        <taxon>Betaproteobacteria</taxon>
        <taxon>Burkholderiales</taxon>
        <taxon>Oxalobacteraceae</taxon>
        <taxon>Telluria group</taxon>
        <taxon>Massilia</taxon>
    </lineage>
</organism>
<accession>A0ABX0NUI1</accession>
<dbReference type="RefSeq" id="WP_166876639.1">
    <property type="nucleotide sequence ID" value="NZ_WHJH01000016.1"/>
</dbReference>
<name>A0ABX0NUI1_9BURK</name>